<dbReference type="PROSITE" id="PS00670">
    <property type="entry name" value="D_2_HYDROXYACID_DH_2"/>
    <property type="match status" value="1"/>
</dbReference>
<dbReference type="InterPro" id="IPR006140">
    <property type="entry name" value="D-isomer_DH_NAD-bd"/>
</dbReference>
<feature type="domain" description="D-isomer specific 2-hydroxyacid dehydrogenase catalytic" evidence="6">
    <location>
        <begin position="13"/>
        <end position="316"/>
    </location>
</feature>
<dbReference type="InterPro" id="IPR006139">
    <property type="entry name" value="D-isomer_2_OHA_DH_cat_dom"/>
</dbReference>
<dbReference type="PANTHER" id="PTHR42789:SF1">
    <property type="entry name" value="D-ISOMER SPECIFIC 2-HYDROXYACID DEHYDROGENASE FAMILY PROTEIN (AFU_ORTHOLOGUE AFUA_6G10090)"/>
    <property type="match status" value="1"/>
</dbReference>
<dbReference type="InterPro" id="IPR029753">
    <property type="entry name" value="D-isomer_DH_CS"/>
</dbReference>
<gene>
    <name evidence="8" type="ORF">HGO97_003045</name>
</gene>
<evidence type="ECO:0000313" key="8">
    <source>
        <dbReference type="EMBL" id="MBU3874789.1"/>
    </source>
</evidence>
<sequence length="317" mass="35207">MYRVLVTSKSFAKYNPEIMEELKEKGIEIVRASASNMTSEQIADEVTDYDGLVCGIDRIDKTVMEAGRNLKVIHMNGTGVDHIDVKEATRRGIYVGNCPGANAQAVAELNLGILLCEARKIVKHSKMIDQGRWEREVGVELSGKTIGVLGLGAIGRHFVELLRGFHMRVLAYDVYPDLKWCKENQVELVEDISQVYIESDFISLNLPLLESTRGMINERSLGLMKKDVIIVNTARGGLIEADALIRALKEKRIRGAALDAFAREPLEMDSPLRELDVTMTPHIGASSIETMKNVTRIVGEHLVEVLVNGNPEHMLNA</sequence>
<keyword evidence="2" id="KW-0028">Amino-acid biosynthesis</keyword>
<dbReference type="Pfam" id="PF00389">
    <property type="entry name" value="2-Hacid_dh"/>
    <property type="match status" value="1"/>
</dbReference>
<dbReference type="PROSITE" id="PS00065">
    <property type="entry name" value="D_2_HYDROXYACID_DH_1"/>
    <property type="match status" value="1"/>
</dbReference>
<protein>
    <submittedName>
        <fullName evidence="8">Phosphoglycerate dehydrogenase</fullName>
    </submittedName>
</protein>
<evidence type="ECO:0000259" key="7">
    <source>
        <dbReference type="Pfam" id="PF02826"/>
    </source>
</evidence>
<comment type="caution">
    <text evidence="8">The sequence shown here is derived from an EMBL/GenBank/DDBJ whole genome shotgun (WGS) entry which is preliminary data.</text>
</comment>
<keyword evidence="3 5" id="KW-0560">Oxidoreductase</keyword>
<proteinExistence type="inferred from homology"/>
<evidence type="ECO:0000256" key="4">
    <source>
        <dbReference type="ARBA" id="ARBA00023027"/>
    </source>
</evidence>
<organism evidence="8 9">
    <name type="scientific">Faecalicatena faecalis</name>
    <dbReference type="NCBI Taxonomy" id="2726362"/>
    <lineage>
        <taxon>Bacteria</taxon>
        <taxon>Bacillati</taxon>
        <taxon>Bacillota</taxon>
        <taxon>Clostridia</taxon>
        <taxon>Lachnospirales</taxon>
        <taxon>Lachnospiraceae</taxon>
        <taxon>Faecalicatena</taxon>
    </lineage>
</organism>
<dbReference type="PANTHER" id="PTHR42789">
    <property type="entry name" value="D-ISOMER SPECIFIC 2-HYDROXYACID DEHYDROGENASE FAMILY PROTEIN (AFU_ORTHOLOGUE AFUA_6G10090)"/>
    <property type="match status" value="1"/>
</dbReference>
<dbReference type="Proteomes" id="UP000723714">
    <property type="component" value="Unassembled WGS sequence"/>
</dbReference>
<evidence type="ECO:0000256" key="5">
    <source>
        <dbReference type="RuleBase" id="RU003719"/>
    </source>
</evidence>
<keyword evidence="9" id="KW-1185">Reference proteome</keyword>
<reference evidence="8 9" key="1">
    <citation type="submission" date="2021-06" db="EMBL/GenBank/DDBJ databases">
        <title>Faecalicatena sp. nov. isolated from porcine feces.</title>
        <authorList>
            <person name="Oh B.S."/>
            <person name="Lee J.H."/>
        </authorList>
    </citation>
    <scope>NUCLEOTIDE SEQUENCE [LARGE SCALE GENOMIC DNA]</scope>
    <source>
        <strain evidence="8 9">AGMB00832</strain>
    </source>
</reference>
<comment type="similarity">
    <text evidence="1 5">Belongs to the D-isomer specific 2-hydroxyacid dehydrogenase family.</text>
</comment>
<dbReference type="CDD" id="cd12172">
    <property type="entry name" value="PGDH_like_2"/>
    <property type="match status" value="1"/>
</dbReference>
<name>A0ABS6CZP5_9FIRM</name>
<accession>A0ABS6CZP5</accession>
<dbReference type="RefSeq" id="WP_216239302.1">
    <property type="nucleotide sequence ID" value="NZ_JABACJ020000002.1"/>
</dbReference>
<evidence type="ECO:0000313" key="9">
    <source>
        <dbReference type="Proteomes" id="UP000723714"/>
    </source>
</evidence>
<dbReference type="EMBL" id="JABACJ020000002">
    <property type="protein sequence ID" value="MBU3874789.1"/>
    <property type="molecule type" value="Genomic_DNA"/>
</dbReference>
<evidence type="ECO:0000256" key="3">
    <source>
        <dbReference type="ARBA" id="ARBA00023002"/>
    </source>
</evidence>
<evidence type="ECO:0000259" key="6">
    <source>
        <dbReference type="Pfam" id="PF00389"/>
    </source>
</evidence>
<keyword evidence="4" id="KW-0520">NAD</keyword>
<dbReference type="PROSITE" id="PS00671">
    <property type="entry name" value="D_2_HYDROXYACID_DH_3"/>
    <property type="match status" value="1"/>
</dbReference>
<evidence type="ECO:0000256" key="1">
    <source>
        <dbReference type="ARBA" id="ARBA00005854"/>
    </source>
</evidence>
<dbReference type="Pfam" id="PF02826">
    <property type="entry name" value="2-Hacid_dh_C"/>
    <property type="match status" value="1"/>
</dbReference>
<dbReference type="InterPro" id="IPR029752">
    <property type="entry name" value="D-isomer_DH_CS1"/>
</dbReference>
<feature type="domain" description="D-isomer specific 2-hydroxyacid dehydrogenase NAD-binding" evidence="7">
    <location>
        <begin position="112"/>
        <end position="284"/>
    </location>
</feature>
<evidence type="ECO:0000256" key="2">
    <source>
        <dbReference type="ARBA" id="ARBA00022605"/>
    </source>
</evidence>
<dbReference type="InterPro" id="IPR050857">
    <property type="entry name" value="D-2-hydroxyacid_DH"/>
</dbReference>